<keyword evidence="5" id="KW-0406">Ion transport</keyword>
<organism evidence="14">
    <name type="scientific">Emiliania huxleyi</name>
    <name type="common">Coccolithophore</name>
    <name type="synonym">Pontosphaera huxleyi</name>
    <dbReference type="NCBI Taxonomy" id="2903"/>
    <lineage>
        <taxon>Eukaryota</taxon>
        <taxon>Haptista</taxon>
        <taxon>Haptophyta</taxon>
        <taxon>Prymnesiophyceae</taxon>
        <taxon>Isochrysidales</taxon>
        <taxon>Noelaerhabdaceae</taxon>
        <taxon>Emiliania</taxon>
    </lineage>
</organism>
<dbReference type="InterPro" id="IPR035910">
    <property type="entry name" value="RyR/IP3R_RIH_dom_sf"/>
</dbReference>
<feature type="compositionally biased region" description="Low complexity" evidence="9">
    <location>
        <begin position="1114"/>
        <end position="1125"/>
    </location>
</feature>
<dbReference type="InterPro" id="IPR013662">
    <property type="entry name" value="RIH_assoc-dom"/>
</dbReference>
<evidence type="ECO:0000256" key="5">
    <source>
        <dbReference type="ARBA" id="ARBA00023065"/>
    </source>
</evidence>
<proteinExistence type="predicted"/>
<evidence type="ECO:0000256" key="3">
    <source>
        <dbReference type="ARBA" id="ARBA00022692"/>
    </source>
</evidence>
<accession>A0A7S3TEP5</accession>
<keyword evidence="6 10" id="KW-0472">Membrane</keyword>
<evidence type="ECO:0000259" key="12">
    <source>
        <dbReference type="Pfam" id="PF01365"/>
    </source>
</evidence>
<evidence type="ECO:0008006" key="15">
    <source>
        <dbReference type="Google" id="ProtNLM"/>
    </source>
</evidence>
<feature type="transmembrane region" description="Helical" evidence="10">
    <location>
        <begin position="1962"/>
        <end position="1984"/>
    </location>
</feature>
<reference evidence="14" key="1">
    <citation type="submission" date="2021-01" db="EMBL/GenBank/DDBJ databases">
        <authorList>
            <person name="Corre E."/>
            <person name="Pelletier E."/>
            <person name="Niang G."/>
            <person name="Scheremetjew M."/>
            <person name="Finn R."/>
            <person name="Kale V."/>
            <person name="Holt S."/>
            <person name="Cochrane G."/>
            <person name="Meng A."/>
            <person name="Brown T."/>
            <person name="Cohen L."/>
        </authorList>
    </citation>
    <scope>NUCLEOTIDE SEQUENCE</scope>
    <source>
        <strain evidence="14">379</strain>
    </source>
</reference>
<evidence type="ECO:0000256" key="1">
    <source>
        <dbReference type="ARBA" id="ARBA00004127"/>
    </source>
</evidence>
<keyword evidence="8" id="KW-0407">Ion channel</keyword>
<feature type="transmembrane region" description="Helical" evidence="10">
    <location>
        <begin position="1724"/>
        <end position="1745"/>
    </location>
</feature>
<feature type="domain" description="RIH" evidence="12">
    <location>
        <begin position="11"/>
        <end position="126"/>
    </location>
</feature>
<feature type="domain" description="Ion transport" evidence="11">
    <location>
        <begin position="1839"/>
        <end position="1992"/>
    </location>
</feature>
<evidence type="ECO:0000256" key="10">
    <source>
        <dbReference type="SAM" id="Phobius"/>
    </source>
</evidence>
<evidence type="ECO:0000259" key="11">
    <source>
        <dbReference type="Pfam" id="PF00520"/>
    </source>
</evidence>
<dbReference type="InterPro" id="IPR005821">
    <property type="entry name" value="Ion_trans_dom"/>
</dbReference>
<evidence type="ECO:0000313" key="14">
    <source>
        <dbReference type="EMBL" id="CAE0581989.1"/>
    </source>
</evidence>
<dbReference type="SUPFAM" id="SSF100909">
    <property type="entry name" value="IP3 receptor type 1 binding core, domain 2"/>
    <property type="match status" value="1"/>
</dbReference>
<evidence type="ECO:0000256" key="6">
    <source>
        <dbReference type="ARBA" id="ARBA00023136"/>
    </source>
</evidence>
<dbReference type="PANTHER" id="PTHR13715">
    <property type="entry name" value="RYANODINE RECEPTOR AND IP3 RECEPTOR"/>
    <property type="match status" value="1"/>
</dbReference>
<feature type="region of interest" description="Disordered" evidence="9">
    <location>
        <begin position="606"/>
        <end position="633"/>
    </location>
</feature>
<comment type="subcellular location">
    <subcellularLocation>
        <location evidence="1">Endomembrane system</location>
        <topology evidence="1">Multi-pass membrane protein</topology>
    </subcellularLocation>
</comment>
<dbReference type="PANTHER" id="PTHR13715:SF99">
    <property type="entry name" value="INOSITOL 1,4,5-TRISPHOSPHATE RECEPTOR-LIKE PROTEIN A"/>
    <property type="match status" value="1"/>
</dbReference>
<dbReference type="InterPro" id="IPR000699">
    <property type="entry name" value="RIH_dom"/>
</dbReference>
<feature type="transmembrane region" description="Helical" evidence="10">
    <location>
        <begin position="1833"/>
        <end position="1857"/>
    </location>
</feature>
<gene>
    <name evidence="14" type="ORF">EHUX00137_LOCUS37087</name>
</gene>
<feature type="transmembrane region" description="Helical" evidence="10">
    <location>
        <begin position="1877"/>
        <end position="1898"/>
    </location>
</feature>
<sequence>MVTPPEVLELRRFCVLAMRLMYHILNDQDDNKNNSLHLVSPLLRLLPCGIGSSDVLTELFEDNPKVDNVPDGTIKMFIDLIRKKGRLARYVRFLETLLTCRGKAVRPNQWRISRMLLEDSPELLMRLEREPGGERIMVVGDTSYFPKLAGGRMELCEWLETTEQDTAEYFYSLLSLYASCVRGRNLRVTPTLQRLLPYEVLLAVITDRRLNRESHLDVPRQCVRIVRDLYVDNDLFDGPGDIVEAHPMMVVLKSVRKWGNVPTLAERRMLTTRYLREQQAADQPDWTRFDELKEYLLSFLMQTLSQDATRIKQNAMVLELVQLVYELLRSGFYKAPELRRLMSPMLRLLDGREDVTGLEGEEEAGARYGKVATIRCNTVLLMESKRVLCEVFQLICTIRLDIRLSMLLGMYRSVVEEDGSGVREADPSEVRRIMSKAATAPNCAPLFDFLNLGDGGPGRGQRAMPGASMKSAAASGYEKISNMKLSRAASSMKIAPASSYDEELEAEVSSDLVPVLLDLLFYDEPRLVSAALGLLVRQFEQRKVLELAARKVQLLQAPLMCRMYAAFDELLSQLSRLSERRRLFGDELYQAVRIMGLLTMHCYEEGEEGERDDRSSRAPSRSRSLAKSGSVATTRYKDHTQGLYLLLVGRAMARVGSKSLRVTRSEETTPPVLVGSRLHLLGSVYVVQGVEGDRIDLAREVLAEGAPPSMAGGEEAEVWLFLEQKSAMGDPNPDIQLLLYNMSAHTMAIQLLGLPLSASHASPADAEVRQVLLGAYRLLKALCAGFKVTQLALTPIIPTIVAHIDYSLVAHDITPTGCLNTIVKDNPTVCLSISDDLIRRFIRLAAENFAPRFLRFLRMTTGLEQRPIPRTQFFVIQGLSENADAQLLFDGEDGIARRSAMIDAGELETDPRGRLAYHVELIGLMARCTDGDAPGPEAVARKLFSLKDILMHLSQTNLPLVLRSNYLALLDESYFKARRPVQKSPELVALLNMFATRVETFISDTLRTLDADYAQNQGESELTNYVLLSLTKTITIFTERQFSVGTNPEELIDALTRFAKAAAELHDFIFDEEEVNGLKDVLPTEPLVRCLSVLRRRGLLDASEFKAAAEAGWSEPELPSLSSPRPKTEEDATTTVVSLGATSVAPAPWHPQEGLGAFIDAFVASTNPNDKEFRGLVDVFLEELGSGKGEVPLKRLVGRMQAGGAETPVDQTVACARILRVVLEHAAGSDDAELLVSRQNLLSDFGVSAVMLKLLSCENSALYLAGLQLGEMLLKGGNARVQSEIVACFSNADEGDTAALDGSTRGFFLRLRDALRLAAKEIPERITYLETQRDAEANFDEITVGLAGATVELLRSEMRAPFVSRAHPERLLTFLAECCAGHHNGMQDLLCDQPLRVVDVDITREVCELLMQLEASLDGSNLRQAELACRVLIEALHGNVSGKNSATLLETKVVEMCSRLLKRRTAPPAIGAGARDADLEEGLAGLQRLVLTFLHALLENNTSALLVRMHEALDLPALAELAIGWHKAYSASRRQDDLLEAGFMAYTLLRRIGDAHGLDALPPSALGDLAPYERLTGRVEISSRGGGLERVYFRIPSHVLLLSAKTKDDLLWGVDRQTPGVAVQEFLLRAGDLHVEVVWQHVIARLKALQILVKNERSIELQSVGLALVQNVLLMIDSSSFTKSSGRALSEGAGSDAVSAIAALSLAAGTSLGMWAAATKFATVRFNALAATSLSAFAVAVAIIATRDWSESLYDICKSVLGVVQIITCFLAVAVHFTRCTFLTLLKRESGKGGLHAIFSRARKDAPYALRVFALRLPLITIVDIVVLRKTIFLLLAILAFALQMEFLYAIHLFQIVFIMPELMNVLRSLTLNGKQLLLTLILLLIMIYAYAVVAWVVEGGPDRITWDLSNKFDQGVCEYPTRCFVTIAKSLTTGGPWDVFEAVPEEGQPEYEPGLLYFSDVYHISFFLIINIVLLNVVFGIILDTFAELRGEKAATKAHMENTCFICGIDRFTFDTRGNGFEQHIRQDHWMWTYLAMIVHLQEKDRSSYNGWENYVRAKLDDNDPSFLPRHMALVLLKSAEEEKERIGEAIERISALEMQGEKVLRLLEAFAEKGSDAGVVRRGSRG</sequence>
<evidence type="ECO:0000256" key="7">
    <source>
        <dbReference type="ARBA" id="ARBA00023286"/>
    </source>
</evidence>
<keyword evidence="2" id="KW-0813">Transport</keyword>
<dbReference type="Pfam" id="PF00520">
    <property type="entry name" value="Ion_trans"/>
    <property type="match status" value="1"/>
</dbReference>
<dbReference type="GO" id="GO:0016020">
    <property type="term" value="C:membrane"/>
    <property type="evidence" value="ECO:0007669"/>
    <property type="project" value="InterPro"/>
</dbReference>
<dbReference type="Pfam" id="PF01365">
    <property type="entry name" value="RYDR_ITPR"/>
    <property type="match status" value="2"/>
</dbReference>
<evidence type="ECO:0000259" key="13">
    <source>
        <dbReference type="Pfam" id="PF08454"/>
    </source>
</evidence>
<evidence type="ECO:0000256" key="9">
    <source>
        <dbReference type="SAM" id="MobiDB-lite"/>
    </source>
</evidence>
<feature type="transmembrane region" description="Helical" evidence="10">
    <location>
        <begin position="1765"/>
        <end position="1787"/>
    </location>
</feature>
<dbReference type="Gene3D" id="1.10.287.70">
    <property type="match status" value="1"/>
</dbReference>
<keyword evidence="7" id="KW-1071">Ligand-gated ion channel</keyword>
<feature type="transmembrane region" description="Helical" evidence="10">
    <location>
        <begin position="1808"/>
        <end position="1827"/>
    </location>
</feature>
<dbReference type="EMBL" id="HBIR01047459">
    <property type="protein sequence ID" value="CAE0581989.1"/>
    <property type="molecule type" value="Transcribed_RNA"/>
</dbReference>
<dbReference type="InterPro" id="IPR015925">
    <property type="entry name" value="Ryanodine_IP3_receptor"/>
</dbReference>
<feature type="region of interest" description="Disordered" evidence="9">
    <location>
        <begin position="1113"/>
        <end position="1132"/>
    </location>
</feature>
<protein>
    <recommendedName>
        <fullName evidence="15">Ion transport domain-containing protein</fullName>
    </recommendedName>
</protein>
<evidence type="ECO:0000256" key="2">
    <source>
        <dbReference type="ARBA" id="ARBA00022448"/>
    </source>
</evidence>
<dbReference type="GO" id="GO:0012505">
    <property type="term" value="C:endomembrane system"/>
    <property type="evidence" value="ECO:0007669"/>
    <property type="project" value="UniProtKB-SubCell"/>
</dbReference>
<evidence type="ECO:0000256" key="4">
    <source>
        <dbReference type="ARBA" id="ARBA00022989"/>
    </source>
</evidence>
<evidence type="ECO:0000256" key="8">
    <source>
        <dbReference type="ARBA" id="ARBA00023303"/>
    </source>
</evidence>
<feature type="domain" description="RIH" evidence="12">
    <location>
        <begin position="751"/>
        <end position="884"/>
    </location>
</feature>
<dbReference type="GO" id="GO:0005262">
    <property type="term" value="F:calcium channel activity"/>
    <property type="evidence" value="ECO:0007669"/>
    <property type="project" value="InterPro"/>
</dbReference>
<feature type="transmembrane region" description="Helical" evidence="10">
    <location>
        <begin position="1697"/>
        <end position="1717"/>
    </location>
</feature>
<name>A0A7S3TEP5_EMIHU</name>
<keyword evidence="4 10" id="KW-1133">Transmembrane helix</keyword>
<keyword evidence="3 10" id="KW-0812">Transmembrane</keyword>
<dbReference type="Pfam" id="PF08454">
    <property type="entry name" value="RIH_assoc"/>
    <property type="match status" value="1"/>
</dbReference>
<feature type="domain" description="RyR/IP3R Homology associated" evidence="13">
    <location>
        <begin position="1369"/>
        <end position="1461"/>
    </location>
</feature>